<name>A0A5C6AEE0_9BACT</name>
<dbReference type="RefSeq" id="WP_146444691.1">
    <property type="nucleotide sequence ID" value="NZ_SJPR01000002.1"/>
</dbReference>
<dbReference type="InterPro" id="IPR013784">
    <property type="entry name" value="Carb-bd-like_fold"/>
</dbReference>
<dbReference type="Gene3D" id="2.60.40.1120">
    <property type="entry name" value="Carboxypeptidase-like, regulatory domain"/>
    <property type="match status" value="1"/>
</dbReference>
<protein>
    <recommendedName>
        <fullName evidence="3">Carboxypeptidase regulatory-like domain-containing protein</fullName>
    </recommendedName>
</protein>
<dbReference type="EMBL" id="SJPR01000002">
    <property type="protein sequence ID" value="TWT97790.1"/>
    <property type="molecule type" value="Genomic_DNA"/>
</dbReference>
<accession>A0A5C6AEE0</accession>
<comment type="caution">
    <text evidence="1">The sequence shown here is derived from an EMBL/GenBank/DDBJ whole genome shotgun (WGS) entry which is preliminary data.</text>
</comment>
<proteinExistence type="predicted"/>
<evidence type="ECO:0008006" key="3">
    <source>
        <dbReference type="Google" id="ProtNLM"/>
    </source>
</evidence>
<dbReference type="GO" id="GO:0030246">
    <property type="term" value="F:carbohydrate binding"/>
    <property type="evidence" value="ECO:0007669"/>
    <property type="project" value="InterPro"/>
</dbReference>
<keyword evidence="2" id="KW-1185">Reference proteome</keyword>
<evidence type="ECO:0000313" key="1">
    <source>
        <dbReference type="EMBL" id="TWT97790.1"/>
    </source>
</evidence>
<organism evidence="1 2">
    <name type="scientific">Botrimarina colliarenosi</name>
    <dbReference type="NCBI Taxonomy" id="2528001"/>
    <lineage>
        <taxon>Bacteria</taxon>
        <taxon>Pseudomonadati</taxon>
        <taxon>Planctomycetota</taxon>
        <taxon>Planctomycetia</taxon>
        <taxon>Pirellulales</taxon>
        <taxon>Lacipirellulaceae</taxon>
        <taxon>Botrimarina</taxon>
    </lineage>
</organism>
<dbReference type="OrthoDB" id="225966at2"/>
<gene>
    <name evidence="1" type="ORF">Pla108_19420</name>
</gene>
<evidence type="ECO:0000313" key="2">
    <source>
        <dbReference type="Proteomes" id="UP000317421"/>
    </source>
</evidence>
<reference evidence="1 2" key="1">
    <citation type="submission" date="2019-02" db="EMBL/GenBank/DDBJ databases">
        <title>Deep-cultivation of Planctomycetes and their phenomic and genomic characterization uncovers novel biology.</title>
        <authorList>
            <person name="Wiegand S."/>
            <person name="Jogler M."/>
            <person name="Boedeker C."/>
            <person name="Pinto D."/>
            <person name="Vollmers J."/>
            <person name="Rivas-Marin E."/>
            <person name="Kohn T."/>
            <person name="Peeters S.H."/>
            <person name="Heuer A."/>
            <person name="Rast P."/>
            <person name="Oberbeckmann S."/>
            <person name="Bunk B."/>
            <person name="Jeske O."/>
            <person name="Meyerdierks A."/>
            <person name="Storesund J.E."/>
            <person name="Kallscheuer N."/>
            <person name="Luecker S."/>
            <person name="Lage O.M."/>
            <person name="Pohl T."/>
            <person name="Merkel B.J."/>
            <person name="Hornburger P."/>
            <person name="Mueller R.-W."/>
            <person name="Bruemmer F."/>
            <person name="Labrenz M."/>
            <person name="Spormann A.M."/>
            <person name="Op Den Camp H."/>
            <person name="Overmann J."/>
            <person name="Amann R."/>
            <person name="Jetten M.S.M."/>
            <person name="Mascher T."/>
            <person name="Medema M.H."/>
            <person name="Devos D.P."/>
            <person name="Kaster A.-K."/>
            <person name="Ovreas L."/>
            <person name="Rohde M."/>
            <person name="Galperin M.Y."/>
            <person name="Jogler C."/>
        </authorList>
    </citation>
    <scope>NUCLEOTIDE SEQUENCE [LARGE SCALE GENOMIC DNA]</scope>
    <source>
        <strain evidence="1 2">Pla108</strain>
    </source>
</reference>
<dbReference type="SUPFAM" id="SSF49452">
    <property type="entry name" value="Starch-binding domain-like"/>
    <property type="match status" value="1"/>
</dbReference>
<sequence length="1490" mass="156908">MNRSVDWRTVSRRAIAPAIAALSLVGVIAAVASWVRPVPTRAFVSCWTEHGASPLLIGHLAAANDRAAFRSMTGFAFEDVSLRSATASTLEQAQPFQAARPRIVYIQAAVTRGPDGAAVLITDQFDHLTGAGGASLDQLLDRLDAEAIPTLLVLDLSWRLQDGQAGLIPCGVDGLVHDRLRKRPLANVLTLVSCSTGETPTNLSCVGRSTFGYFFQNGLAGAADGFGGGVNDGRITAREVSEYAAHRVASWTRTREATQQTPVLYGGADDFLLAGHQCPTLEVLETPTPPEIPEWLLEAWRQRQRWAEGPEQVNVPRLVKRYEAALLLAEQRWREGVEGDQILEQFTADTRPIVGEIRSAQESLPKAPSLFLATVAPAEAPLELAWQTRFASTDPAASAAFAKAVGDAAYEALAQSGVAAVADAGASMPAALTAVADELARRSATPRYVEDAAVRKLAKVSKERSDASPAVLGAFFRTMRLRVETLANSEAVDQLSPWTVAGDNAYRTAWAALLSPGYATVDDAMRYNAEADTAYRRALTHQQVRRRAEAAVRHAQSTLPLLGPMIRLSTDKLALWRRGVATTVELAAAINPVASAELSLGNGGVSIDRSSVEMLTIRLEELLRNLTTPFTGGAVAETAKQVQSGDHKSRALAEAMLLTPLLSAEDRACLLGAIPSRSATDTAELLAFDRESRGTTAVSGMPLPSIDTTLQEEAVTEVALTQGVLRLLGCGWTTVNSKGEEPGFIRLASLRASLTAAYNQDFRARPLVEKTSACRVLRCHPFRSLLDKPGASPTLLLAGQREQNWASLSAKRLADEAADLGGDGFLADAARRLDPEATPPPARITVTDAGDSESLTLDSLSRQQPEALFQLGVKHANANAVEVAVLQPAACLAIETEQAATDGGSEVTLRLRLHPSCTVSQQLATQGVLLSVRCGDSVMLKRIATPAIADVPPVELFVEIGGQRLPWATRIDLPALPKPSTMRLLAINHTTQAVDLDAQIELGGALNGACRLEPQVETVIPLKGVAPPAPAPSWTAVPELEVTLKQGDDELFHSVATLGVADPASFVRVRDARVAVDADASSRLKIVMERLDGAPDALEVAWSIEDLGGGASHAPRAGELASTLTAKNPAAAFGALLPTDPTAPEPLRMVAAINGVTGALDWRSGGPLTAGDTLLSPADRPVIRLSAPALVRSGEPLVATVDVVGAPEGATLEVAVAPLGASVAGTVSQRHETTRRHSVETTGQPVAGAIVLQTSIGAWTDSFATTGQAGRRRVVATVIDRQGNILGYETTDVTIDATPPSRIDLRAVQDVVAGTVGEYHIEAEDDLSGVQAVRLYVGEPGPDGAPPAGVKAVAASPSADDAGVWIAKLPAPATPTFFLSAEATNGVGLSRTTTERLVTTSADQAAVGKVTGAVLEGQLPQPGLVVELRDLKQQPVASTKTEQGGVFHFESVKPGKYLVWAVKTASQRVGVATVDVPAGGETRADLSLSL</sequence>
<dbReference type="Proteomes" id="UP000317421">
    <property type="component" value="Unassembled WGS sequence"/>
</dbReference>